<sequence length="339" mass="38411">MKYLAALGCIFYSIISVAQTDSLVLNNNDVIVGEVKSMDRGVVVIETDYSDSDFKIEWEKIKRIKTSERYLIMLSDGRRVSGYFMSAPDGSISIRDIEGGTYVVKPEEIVYINNLDDGFLSRLYANIDFGYSLTKANNQNQTTLNSRVGYIQDYWSVDFYYNALLSRQDSTPDIRRNDAGAGFRYYLPSDWFLSADITFLANTEQAIDLRTNSKIGVGNYFIRSNHAYWGASVGAASIRERFAESSGAADRNSWEAFIGTELNLYDIGDLNLFTNVIVYPSITESGRLRTDFRFDAKYDDLFLDDLYIRAGITVNYDNQPAVAGNETDYVFTTGIGWKW</sequence>
<dbReference type="AlphaFoldDB" id="A0A6N6RM63"/>
<dbReference type="Proteomes" id="UP000468650">
    <property type="component" value="Unassembled WGS sequence"/>
</dbReference>
<dbReference type="OrthoDB" id="1117610at2"/>
<dbReference type="InterPro" id="IPR007433">
    <property type="entry name" value="DUF481"/>
</dbReference>
<keyword evidence="3" id="KW-1185">Reference proteome</keyword>
<dbReference type="RefSeq" id="WP_151666260.1">
    <property type="nucleotide sequence ID" value="NZ_WBVO01000001.1"/>
</dbReference>
<evidence type="ECO:0000313" key="3">
    <source>
        <dbReference type="Proteomes" id="UP000468650"/>
    </source>
</evidence>
<evidence type="ECO:0000313" key="2">
    <source>
        <dbReference type="EMBL" id="KAB2814681.1"/>
    </source>
</evidence>
<dbReference type="EMBL" id="WBVO01000001">
    <property type="protein sequence ID" value="KAB2814681.1"/>
    <property type="molecule type" value="Genomic_DNA"/>
</dbReference>
<gene>
    <name evidence="2" type="ORF">F8C67_02755</name>
</gene>
<dbReference type="Pfam" id="PF04338">
    <property type="entry name" value="DUF481"/>
    <property type="match status" value="1"/>
</dbReference>
<keyword evidence="1" id="KW-0732">Signal</keyword>
<evidence type="ECO:0000256" key="1">
    <source>
        <dbReference type="SAM" id="SignalP"/>
    </source>
</evidence>
<feature type="signal peptide" evidence="1">
    <location>
        <begin position="1"/>
        <end position="18"/>
    </location>
</feature>
<reference evidence="2 3" key="1">
    <citation type="submission" date="2019-09" db="EMBL/GenBank/DDBJ databases">
        <title>Genomes of family Cryomorphaceae.</title>
        <authorList>
            <person name="Bowman J.P."/>
        </authorList>
    </citation>
    <scope>NUCLEOTIDE SEQUENCE [LARGE SCALE GENOMIC DNA]</scope>
    <source>
        <strain evidence="2 3">LMG 25704</strain>
    </source>
</reference>
<comment type="caution">
    <text evidence="2">The sequence shown here is derived from an EMBL/GenBank/DDBJ whole genome shotgun (WGS) entry which is preliminary data.</text>
</comment>
<protein>
    <submittedName>
        <fullName evidence="2">DUF481 domain-containing protein</fullName>
    </submittedName>
</protein>
<feature type="chain" id="PRO_5026840912" evidence="1">
    <location>
        <begin position="19"/>
        <end position="339"/>
    </location>
</feature>
<organism evidence="2 3">
    <name type="scientific">Phaeocystidibacter luteus</name>
    <dbReference type="NCBI Taxonomy" id="911197"/>
    <lineage>
        <taxon>Bacteria</taxon>
        <taxon>Pseudomonadati</taxon>
        <taxon>Bacteroidota</taxon>
        <taxon>Flavobacteriia</taxon>
        <taxon>Flavobacteriales</taxon>
        <taxon>Phaeocystidibacteraceae</taxon>
        <taxon>Phaeocystidibacter</taxon>
    </lineage>
</organism>
<name>A0A6N6RM63_9FLAO</name>
<accession>A0A6N6RM63</accession>
<proteinExistence type="predicted"/>